<accession>A0A835M1B6</accession>
<sequence>MVNIILTITAELENLDSLQPQGGVDDPDFSYYFKMKCMNCGEVSQKETCVSLSDTVPNPNGRGTSHLVQKCKFCSREGTVTMIPGRGKPLMLDVSESRDYAPLMLFDCRGLEPVDFAFGQGWKAISTSGTKFEDIDLSGGEYADYCEKGQIPVMISNLQAKFDAVK</sequence>
<protein>
    <recommendedName>
        <fullName evidence="6">CXXC motif containing zinc binding protein</fullName>
    </recommendedName>
</protein>
<dbReference type="PANTHER" id="PTHR12857">
    <property type="entry name" value="CXXC MOTIF CONTAINING ZINC BINDING PROTEIN"/>
    <property type="match status" value="1"/>
</dbReference>
<reference evidence="4 5" key="1">
    <citation type="submission" date="2020-10" db="EMBL/GenBank/DDBJ databases">
        <title>The Coptis chinensis genome and diversification of protoberbering-type alkaloids.</title>
        <authorList>
            <person name="Wang B."/>
            <person name="Shu S."/>
            <person name="Song C."/>
            <person name="Liu Y."/>
        </authorList>
    </citation>
    <scope>NUCLEOTIDE SEQUENCE [LARGE SCALE GENOMIC DNA]</scope>
    <source>
        <strain evidence="4">HL-2020</strain>
        <tissue evidence="4">Leaf</tissue>
    </source>
</reference>
<evidence type="ECO:0000256" key="2">
    <source>
        <dbReference type="ARBA" id="ARBA00022723"/>
    </source>
</evidence>
<organism evidence="4 5">
    <name type="scientific">Coptis chinensis</name>
    <dbReference type="NCBI Taxonomy" id="261450"/>
    <lineage>
        <taxon>Eukaryota</taxon>
        <taxon>Viridiplantae</taxon>
        <taxon>Streptophyta</taxon>
        <taxon>Embryophyta</taxon>
        <taxon>Tracheophyta</taxon>
        <taxon>Spermatophyta</taxon>
        <taxon>Magnoliopsida</taxon>
        <taxon>Ranunculales</taxon>
        <taxon>Ranunculaceae</taxon>
        <taxon>Coptidoideae</taxon>
        <taxon>Coptis</taxon>
    </lineage>
</organism>
<comment type="similarity">
    <text evidence="1">Belongs to the UPF0587 family.</text>
</comment>
<dbReference type="Proteomes" id="UP000631114">
    <property type="component" value="Unassembled WGS sequence"/>
</dbReference>
<dbReference type="SUPFAM" id="SSF141678">
    <property type="entry name" value="MAL13P1.257-like"/>
    <property type="match status" value="1"/>
</dbReference>
<keyword evidence="3" id="KW-0862">Zinc</keyword>
<gene>
    <name evidence="4" type="ORF">IFM89_027937</name>
</gene>
<evidence type="ECO:0008006" key="6">
    <source>
        <dbReference type="Google" id="ProtNLM"/>
    </source>
</evidence>
<name>A0A835M1B6_9MAGN</name>
<evidence type="ECO:0000256" key="3">
    <source>
        <dbReference type="ARBA" id="ARBA00022833"/>
    </source>
</evidence>
<dbReference type="AlphaFoldDB" id="A0A835M1B6"/>
<keyword evidence="2" id="KW-0479">Metal-binding</keyword>
<evidence type="ECO:0000256" key="1">
    <source>
        <dbReference type="ARBA" id="ARBA00007818"/>
    </source>
</evidence>
<comment type="caution">
    <text evidence="4">The sequence shown here is derived from an EMBL/GenBank/DDBJ whole genome shotgun (WGS) entry which is preliminary data.</text>
</comment>
<evidence type="ECO:0000313" key="5">
    <source>
        <dbReference type="Proteomes" id="UP000631114"/>
    </source>
</evidence>
<dbReference type="PANTHER" id="PTHR12857:SF0">
    <property type="entry name" value="CXXC MOTIF CONTAINING ZINC BINDING PROTEIN"/>
    <property type="match status" value="1"/>
</dbReference>
<proteinExistence type="inferred from homology"/>
<dbReference type="InterPro" id="IPR008584">
    <property type="entry name" value="CXXC_Zn-binding_euk"/>
</dbReference>
<dbReference type="Pfam" id="PF05907">
    <property type="entry name" value="CXXC_Zn-b_euk"/>
    <property type="match status" value="1"/>
</dbReference>
<dbReference type="GO" id="GO:0008270">
    <property type="term" value="F:zinc ion binding"/>
    <property type="evidence" value="ECO:0007669"/>
    <property type="project" value="TreeGrafter"/>
</dbReference>
<evidence type="ECO:0000313" key="4">
    <source>
        <dbReference type="EMBL" id="KAF9615998.1"/>
    </source>
</evidence>
<dbReference type="OrthoDB" id="10248838at2759"/>
<dbReference type="EMBL" id="JADFTS010000003">
    <property type="protein sequence ID" value="KAF9615998.1"/>
    <property type="molecule type" value="Genomic_DNA"/>
</dbReference>
<keyword evidence="5" id="KW-1185">Reference proteome</keyword>